<keyword evidence="1" id="KW-0732">Signal</keyword>
<dbReference type="GO" id="GO:0042597">
    <property type="term" value="C:periplasmic space"/>
    <property type="evidence" value="ECO:0007669"/>
    <property type="project" value="InterPro"/>
</dbReference>
<feature type="region of interest" description="Disordered" evidence="3">
    <location>
        <begin position="392"/>
        <end position="444"/>
    </location>
</feature>
<evidence type="ECO:0000256" key="3">
    <source>
        <dbReference type="SAM" id="MobiDB-lite"/>
    </source>
</evidence>
<evidence type="ECO:0000256" key="2">
    <source>
        <dbReference type="ARBA" id="ARBA00023008"/>
    </source>
</evidence>
<gene>
    <name evidence="6" type="ORF">D7223_00655</name>
</gene>
<feature type="transmembrane region" description="Helical" evidence="4">
    <location>
        <begin position="221"/>
        <end position="240"/>
    </location>
</feature>
<feature type="region of interest" description="Disordered" evidence="3">
    <location>
        <begin position="324"/>
        <end position="359"/>
    </location>
</feature>
<evidence type="ECO:0000259" key="5">
    <source>
        <dbReference type="Pfam" id="PF04234"/>
    </source>
</evidence>
<keyword evidence="7" id="KW-1185">Reference proteome</keyword>
<dbReference type="GO" id="GO:0046688">
    <property type="term" value="P:response to copper ion"/>
    <property type="evidence" value="ECO:0007669"/>
    <property type="project" value="InterPro"/>
</dbReference>
<dbReference type="OrthoDB" id="128043at2"/>
<sequence>MRPHRRSPRGLVCGILALSVVAVIVLVPVQPAAAHGSLAMSTPAPGATVTEAMTDVQLYFTEKVASNAYFTITAPDGGRVDHSWRYGEPKPLDKPVREYVLVNGTFEPREYTTGFPAVVQVAHLPAAGQYSVSYLSVASDGEPVRGSMTFRYTGRPTAAPAGWSRPTDQPDAALMAAVQQHETSGHGPGAETTSAAPPVSAAPPALATGPAADDDGGPGLLLWWGVAVALVAMVAGFVVWRLRPTSAGRPSGRSRTSGVASRRRGAGSRTTGASSARKGQTPGRGGADRRASSAHSGDTRRPTAVAAARKRVEAATAGIAAATGSTAGQDAGPATAATNGNQQAAAPAGQFDGPRVASTFGPHTSTARLAVLVGSLVVALLVGFGLGRTGAGEPTAAGTQAGPASVGAAATEQAASAAAGHQHAPGTGPHTHPGDGSAGQAQATGTTVSAGGYTLQPVQRSQPAGQTVDYRFRILGTNRQAATQFVTVHDKPLHLVVVGRDLSGYQHLHPTMASDGTWSVPLRLARAGTYRIYADFTVTTDDATPKPLVLGADHHVPGAYAPVTLPSAQTQAKAGPFTVQMTGTPTAGVTVPMAFGVGRDGTAGPVQVQRYLGAYGHLVVVREGDLGYVHVHPEPDLVNGAITFWLTAPSAGRYRAFFDFQVDGRVHTAQYTIDIV</sequence>
<dbReference type="EMBL" id="RBAK01000001">
    <property type="protein sequence ID" value="RKN51235.1"/>
    <property type="molecule type" value="Genomic_DNA"/>
</dbReference>
<dbReference type="Pfam" id="PF04234">
    <property type="entry name" value="CopC"/>
    <property type="match status" value="1"/>
</dbReference>
<evidence type="ECO:0000313" key="6">
    <source>
        <dbReference type="EMBL" id="RKN51235.1"/>
    </source>
</evidence>
<evidence type="ECO:0000256" key="1">
    <source>
        <dbReference type="ARBA" id="ARBA00022729"/>
    </source>
</evidence>
<feature type="compositionally biased region" description="Low complexity" evidence="3">
    <location>
        <begin position="267"/>
        <end position="277"/>
    </location>
</feature>
<accession>A0A3A9ZSQ9</accession>
<dbReference type="SUPFAM" id="SSF81296">
    <property type="entry name" value="E set domains"/>
    <property type="match status" value="1"/>
</dbReference>
<dbReference type="AlphaFoldDB" id="A0A3A9ZSQ9"/>
<feature type="region of interest" description="Disordered" evidence="3">
    <location>
        <begin position="245"/>
        <end position="310"/>
    </location>
</feature>
<organism evidence="6 7">
    <name type="scientific">Micromonospora endolithica</name>
    <dbReference type="NCBI Taxonomy" id="230091"/>
    <lineage>
        <taxon>Bacteria</taxon>
        <taxon>Bacillati</taxon>
        <taxon>Actinomycetota</taxon>
        <taxon>Actinomycetes</taxon>
        <taxon>Micromonosporales</taxon>
        <taxon>Micromonosporaceae</taxon>
        <taxon>Micromonospora</taxon>
    </lineage>
</organism>
<dbReference type="Proteomes" id="UP000281726">
    <property type="component" value="Unassembled WGS sequence"/>
</dbReference>
<dbReference type="Gene3D" id="2.60.40.1220">
    <property type="match status" value="1"/>
</dbReference>
<feature type="transmembrane region" description="Helical" evidence="4">
    <location>
        <begin position="369"/>
        <end position="387"/>
    </location>
</feature>
<keyword evidence="4" id="KW-0812">Transmembrane</keyword>
<dbReference type="InterPro" id="IPR014756">
    <property type="entry name" value="Ig_E-set"/>
</dbReference>
<feature type="compositionally biased region" description="Low complexity" evidence="3">
    <location>
        <begin position="251"/>
        <end position="260"/>
    </location>
</feature>
<feature type="compositionally biased region" description="Low complexity" evidence="3">
    <location>
        <begin position="324"/>
        <end position="349"/>
    </location>
</feature>
<dbReference type="RefSeq" id="WP_120725545.1">
    <property type="nucleotide sequence ID" value="NZ_RBAK01000001.1"/>
</dbReference>
<feature type="compositionally biased region" description="Low complexity" evidence="3">
    <location>
        <begin position="190"/>
        <end position="211"/>
    </location>
</feature>
<protein>
    <submittedName>
        <fullName evidence="6">Copper resistance protein CopC</fullName>
    </submittedName>
</protein>
<evidence type="ECO:0000256" key="4">
    <source>
        <dbReference type="SAM" id="Phobius"/>
    </source>
</evidence>
<feature type="region of interest" description="Disordered" evidence="3">
    <location>
        <begin position="178"/>
        <end position="211"/>
    </location>
</feature>
<keyword evidence="4" id="KW-0472">Membrane</keyword>
<feature type="compositionally biased region" description="Basic and acidic residues" evidence="3">
    <location>
        <begin position="286"/>
        <end position="301"/>
    </location>
</feature>
<name>A0A3A9ZSQ9_9ACTN</name>
<evidence type="ECO:0000313" key="7">
    <source>
        <dbReference type="Proteomes" id="UP000281726"/>
    </source>
</evidence>
<dbReference type="GO" id="GO:0005507">
    <property type="term" value="F:copper ion binding"/>
    <property type="evidence" value="ECO:0007669"/>
    <property type="project" value="InterPro"/>
</dbReference>
<keyword evidence="4" id="KW-1133">Transmembrane helix</keyword>
<feature type="compositionally biased region" description="Low complexity" evidence="3">
    <location>
        <begin position="404"/>
        <end position="431"/>
    </location>
</feature>
<reference evidence="6 7" key="1">
    <citation type="journal article" date="2004" name="Syst. Appl. Microbiol.">
        <title>Cryptoendolithic actinomycetes from antarctic sandstone rock samples: Micromonospora endolithica sp. nov. and two isolates related to Micromonospora coerulea Jensen 1932.</title>
        <authorList>
            <person name="Hirsch P."/>
            <person name="Mevs U."/>
            <person name="Kroppenstedt R.M."/>
            <person name="Schumann P."/>
            <person name="Stackebrandt E."/>
        </authorList>
    </citation>
    <scope>NUCLEOTIDE SEQUENCE [LARGE SCALE GENOMIC DNA]</scope>
    <source>
        <strain evidence="6 7">JCM 12677</strain>
    </source>
</reference>
<feature type="domain" description="CopC" evidence="5">
    <location>
        <begin position="35"/>
        <end position="151"/>
    </location>
</feature>
<dbReference type="InterPro" id="IPR014755">
    <property type="entry name" value="Cu-Rt/internalin_Ig-like"/>
</dbReference>
<comment type="caution">
    <text evidence="6">The sequence shown here is derived from an EMBL/GenBank/DDBJ whole genome shotgun (WGS) entry which is preliminary data.</text>
</comment>
<keyword evidence="2" id="KW-0186">Copper</keyword>
<proteinExistence type="predicted"/>
<dbReference type="InterPro" id="IPR007348">
    <property type="entry name" value="CopC_dom"/>
</dbReference>